<evidence type="ECO:0000313" key="2">
    <source>
        <dbReference type="Proteomes" id="UP000010809"/>
    </source>
</evidence>
<dbReference type="AlphaFoldDB" id="L0DY99"/>
<sequence length="102" mass="10803">MIQPTASNRSGNALAIAFALLAVPAVALSAETIVQWEGWLVGAPCAQTLTVQDCPLRHVDASVRLLENGEALALSYGEGTAIRDVDVDQAYGKRVRVSGQLR</sequence>
<reference evidence="1" key="1">
    <citation type="submission" date="2015-12" db="EMBL/GenBank/DDBJ databases">
        <authorList>
            <person name="Tikhonova T.V."/>
            <person name="Pavlov A.R."/>
            <person name="Beletsky A.V."/>
            <person name="Mardanov A.V."/>
            <person name="Sorokin D.Y."/>
            <person name="Ravin N.V."/>
            <person name="Popov V.O."/>
        </authorList>
    </citation>
    <scope>NUCLEOTIDE SEQUENCE</scope>
    <source>
        <strain evidence="1">DSM 14787</strain>
    </source>
</reference>
<proteinExistence type="predicted"/>
<dbReference type="RefSeq" id="WP_015258474.1">
    <property type="nucleotide sequence ID" value="NC_019902.2"/>
</dbReference>
<keyword evidence="2" id="KW-1185">Reference proteome</keyword>
<evidence type="ECO:0000313" key="1">
    <source>
        <dbReference type="EMBL" id="AGA33346.1"/>
    </source>
</evidence>
<protein>
    <submittedName>
        <fullName evidence="1">Uncharacterized protein</fullName>
    </submittedName>
</protein>
<dbReference type="OrthoDB" id="9884021at2"/>
<organism evidence="1 2">
    <name type="scientific">Thioalkalivibrio nitratireducens (strain DSM 14787 / UNIQEM 213 / ALEN2)</name>
    <dbReference type="NCBI Taxonomy" id="1255043"/>
    <lineage>
        <taxon>Bacteria</taxon>
        <taxon>Pseudomonadati</taxon>
        <taxon>Pseudomonadota</taxon>
        <taxon>Gammaproteobacteria</taxon>
        <taxon>Chromatiales</taxon>
        <taxon>Ectothiorhodospiraceae</taxon>
        <taxon>Thioalkalivibrio</taxon>
    </lineage>
</organism>
<name>L0DY99_THIND</name>
<dbReference type="EMBL" id="CP003989">
    <property type="protein sequence ID" value="AGA33346.1"/>
    <property type="molecule type" value="Genomic_DNA"/>
</dbReference>
<dbReference type="HOGENOM" id="CLU_2276182_0_0_6"/>
<accession>L0DY99</accession>
<gene>
    <name evidence="1" type="ordered locus">TVNIR_1682</name>
</gene>
<dbReference type="KEGG" id="tni:TVNIR_1682"/>
<dbReference type="PATRIC" id="fig|1255043.3.peg.1702"/>
<dbReference type="Proteomes" id="UP000010809">
    <property type="component" value="Chromosome"/>
</dbReference>